<keyword evidence="7" id="KW-0998">Cell outer membrane</keyword>
<dbReference type="InterPro" id="IPR010130">
    <property type="entry name" value="T1SS_OMP_TolC"/>
</dbReference>
<evidence type="ECO:0000256" key="7">
    <source>
        <dbReference type="ARBA" id="ARBA00023237"/>
    </source>
</evidence>
<dbReference type="AlphaFoldDB" id="G4T3W1"/>
<evidence type="ECO:0000256" key="1">
    <source>
        <dbReference type="ARBA" id="ARBA00004442"/>
    </source>
</evidence>
<organism evidence="10 11">
    <name type="scientific">Methylotuvimicrobium alcaliphilum (strain DSM 19304 / NCIMB 14124 / VKM B-2133 / 20Z)</name>
    <name type="common">Methylomicrobium alcaliphilum</name>
    <dbReference type="NCBI Taxonomy" id="1091494"/>
    <lineage>
        <taxon>Bacteria</taxon>
        <taxon>Pseudomonadati</taxon>
        <taxon>Pseudomonadota</taxon>
        <taxon>Gammaproteobacteria</taxon>
        <taxon>Methylococcales</taxon>
        <taxon>Methylococcaceae</taxon>
        <taxon>Methylotuvimicrobium</taxon>
    </lineage>
</organism>
<dbReference type="EMBL" id="FO082060">
    <property type="protein sequence ID" value="CCE22660.1"/>
    <property type="molecule type" value="Genomic_DNA"/>
</dbReference>
<keyword evidence="6" id="KW-0472">Membrane</keyword>
<evidence type="ECO:0000256" key="6">
    <source>
        <dbReference type="ARBA" id="ARBA00023136"/>
    </source>
</evidence>
<name>G4T3W1_META2</name>
<dbReference type="KEGG" id="mah:MEALZ_0966"/>
<comment type="subcellular location">
    <subcellularLocation>
        <location evidence="1">Cell outer membrane</location>
    </subcellularLocation>
</comment>
<dbReference type="Gene3D" id="1.20.1600.10">
    <property type="entry name" value="Outer membrane efflux proteins (OEP)"/>
    <property type="match status" value="1"/>
</dbReference>
<dbReference type="PATRIC" id="fig|271065.3.peg.989"/>
<reference evidence="11" key="1">
    <citation type="journal article" date="2012" name="J. Bacteriol.">
        <title>Genome sequence of the haloalkaliphilic methanotrophic bacterium Methylomicrobium alcaliphilum 20Z.</title>
        <authorList>
            <person name="Vuilleumier S."/>
            <person name="Khmelenina V.N."/>
            <person name="Bringel F."/>
            <person name="Reshetnikov A.S."/>
            <person name="Lajus A."/>
            <person name="Mangenot S."/>
            <person name="Rouy Z."/>
            <person name="Op den Camp H.J."/>
            <person name="Jetten M.S."/>
            <person name="Dispirito A.A."/>
            <person name="Dunfield P."/>
            <person name="Klotz M.G."/>
            <person name="Semrau J.D."/>
            <person name="Stein L.Y."/>
            <person name="Barbe V."/>
            <person name="Medigue C."/>
            <person name="Trotsenko Y.A."/>
            <person name="Kalyuzhnaya M.G."/>
        </authorList>
    </citation>
    <scope>NUCLEOTIDE SEQUENCE [LARGE SCALE GENOMIC DNA]</scope>
    <source>
        <strain evidence="11">DSM 19304 / NCIMB 14124 / VKM B-2133 / 20Z</strain>
    </source>
</reference>
<keyword evidence="11" id="KW-1185">Reference proteome</keyword>
<dbReference type="GO" id="GO:0015288">
    <property type="term" value="F:porin activity"/>
    <property type="evidence" value="ECO:0007669"/>
    <property type="project" value="TreeGrafter"/>
</dbReference>
<proteinExistence type="inferred from homology"/>
<evidence type="ECO:0000313" key="11">
    <source>
        <dbReference type="Proteomes" id="UP000008315"/>
    </source>
</evidence>
<evidence type="ECO:0000256" key="9">
    <source>
        <dbReference type="SAM" id="MobiDB-lite"/>
    </source>
</evidence>
<dbReference type="PANTHER" id="PTHR30026:SF20">
    <property type="entry name" value="OUTER MEMBRANE PROTEIN TOLC"/>
    <property type="match status" value="1"/>
</dbReference>
<evidence type="ECO:0000256" key="5">
    <source>
        <dbReference type="ARBA" id="ARBA00022692"/>
    </source>
</evidence>
<dbReference type="STRING" id="1091494.MEALZ_0966"/>
<comment type="similarity">
    <text evidence="2">Belongs to the outer membrane factor (OMF) (TC 1.B.17) family.</text>
</comment>
<feature type="coiled-coil region" evidence="8">
    <location>
        <begin position="160"/>
        <end position="218"/>
    </location>
</feature>
<accession>G4T3W1</accession>
<dbReference type="PANTHER" id="PTHR30026">
    <property type="entry name" value="OUTER MEMBRANE PROTEIN TOLC"/>
    <property type="match status" value="1"/>
</dbReference>
<keyword evidence="3" id="KW-0813">Transport</keyword>
<sequence length="520" mass="59018">MPLRAHSLKINPMNKLKHGLLCLLTASTYNAGAEDLLTIYRQALEADPQLRSARLQAEIGSAQKGQALGQMLPQINGTANWSKNEQKIFAQGGAINNSYPGTRYFLSLNQTLVDFAKFWDWRRASKVEDQYAAEAIEAQNELMYKVVERYFDWLQANDELNFTRSEKQSTKKQLEQVRKQYAKQMLKITDVYALEARLDQLAAEEIMAESELVKAEESLRELTGVRPDQPYGLQDDVEFKKIEGDLKDWIAMAQSQNPAMMAKTIAIEAAENNVAVQKSKYMPVVDLQLNYFDTDTGFQSTQTPQIQTQVAAININVPIFSGGTTTHQLFEAQHRLEQSKNDNEATLRALVKETSDAFLSSNASVRHIKAAQKALESSVKSRESMERGLFYGVVTVSDLIQAQQSEYMSKRDLSIARYTYIKNRIRFLRSIGSVNENNIFEINEWLDVTEQEVNAQPMSTVALPHANGEKLNATQPSRHDAPPQEMAQIPQDEQQMEWDDETMEKVLREIKNSRNMQGTE</sequence>
<evidence type="ECO:0000256" key="4">
    <source>
        <dbReference type="ARBA" id="ARBA00022452"/>
    </source>
</evidence>
<keyword evidence="8" id="KW-0175">Coiled coil</keyword>
<dbReference type="GO" id="GO:1990281">
    <property type="term" value="C:efflux pump complex"/>
    <property type="evidence" value="ECO:0007669"/>
    <property type="project" value="TreeGrafter"/>
</dbReference>
<dbReference type="InterPro" id="IPR051906">
    <property type="entry name" value="TolC-like"/>
</dbReference>
<dbReference type="Proteomes" id="UP000008315">
    <property type="component" value="Chromosome"/>
</dbReference>
<keyword evidence="5" id="KW-0812">Transmembrane</keyword>
<protein>
    <submittedName>
        <fullName evidence="10">Type I secretion outer membrane protein</fullName>
    </submittedName>
</protein>
<dbReference type="Pfam" id="PF02321">
    <property type="entry name" value="OEP"/>
    <property type="match status" value="2"/>
</dbReference>
<gene>
    <name evidence="10" type="ordered locus">MEALZ_0966</name>
</gene>
<feature type="region of interest" description="Disordered" evidence="9">
    <location>
        <begin position="470"/>
        <end position="496"/>
    </location>
</feature>
<evidence type="ECO:0000313" key="10">
    <source>
        <dbReference type="EMBL" id="CCE22660.1"/>
    </source>
</evidence>
<evidence type="ECO:0000256" key="2">
    <source>
        <dbReference type="ARBA" id="ARBA00007613"/>
    </source>
</evidence>
<dbReference type="HOGENOM" id="CLU_012817_0_2_6"/>
<dbReference type="GO" id="GO:0015562">
    <property type="term" value="F:efflux transmembrane transporter activity"/>
    <property type="evidence" value="ECO:0007669"/>
    <property type="project" value="InterPro"/>
</dbReference>
<dbReference type="SUPFAM" id="SSF56954">
    <property type="entry name" value="Outer membrane efflux proteins (OEP)"/>
    <property type="match status" value="1"/>
</dbReference>
<evidence type="ECO:0000256" key="8">
    <source>
        <dbReference type="SAM" id="Coils"/>
    </source>
</evidence>
<keyword evidence="4" id="KW-1134">Transmembrane beta strand</keyword>
<dbReference type="GO" id="GO:0009279">
    <property type="term" value="C:cell outer membrane"/>
    <property type="evidence" value="ECO:0007669"/>
    <property type="project" value="UniProtKB-SubCell"/>
</dbReference>
<evidence type="ECO:0000256" key="3">
    <source>
        <dbReference type="ARBA" id="ARBA00022448"/>
    </source>
</evidence>
<dbReference type="NCBIfam" id="TIGR01844">
    <property type="entry name" value="type_I_sec_TolC"/>
    <property type="match status" value="1"/>
</dbReference>
<dbReference type="InterPro" id="IPR003423">
    <property type="entry name" value="OMP_efflux"/>
</dbReference>